<reference evidence="2" key="2">
    <citation type="journal article" date="2019" name="Genome Biol. Evol.">
        <title>Day and night: Metabolic profiles and evolutionary relationships of six axenic non-marine cyanobacteria.</title>
        <authorList>
            <person name="Will S.E."/>
            <person name="Henke P."/>
            <person name="Boedeker C."/>
            <person name="Huang S."/>
            <person name="Brinkmann H."/>
            <person name="Rohde M."/>
            <person name="Jarek M."/>
            <person name="Friedl T."/>
            <person name="Seufert S."/>
            <person name="Schumacher M."/>
            <person name="Overmann J."/>
            <person name="Neumann-Schaal M."/>
            <person name="Petersen J."/>
        </authorList>
    </citation>
    <scope>NUCLEOTIDE SEQUENCE [LARGE SCALE GENOMIC DNA]</scope>
    <source>
        <strain evidence="2">PCC 7102</strain>
    </source>
</reference>
<comment type="caution">
    <text evidence="2">The sequence shown here is derived from an EMBL/GenBank/DDBJ whole genome shotgun (WGS) entry which is preliminary data.</text>
</comment>
<dbReference type="Proteomes" id="UP000271624">
    <property type="component" value="Unassembled WGS sequence"/>
</dbReference>
<gene>
    <name evidence="2" type="ORF">DSM106972_047140</name>
</gene>
<keyword evidence="1" id="KW-0812">Transmembrane</keyword>
<evidence type="ECO:0000256" key="1">
    <source>
        <dbReference type="SAM" id="Phobius"/>
    </source>
</evidence>
<reference evidence="2" key="1">
    <citation type="submission" date="2018-12" db="EMBL/GenBank/DDBJ databases">
        <authorList>
            <person name="Will S."/>
            <person name="Neumann-Schaal M."/>
            <person name="Henke P."/>
        </authorList>
    </citation>
    <scope>NUCLEOTIDE SEQUENCE</scope>
    <source>
        <strain evidence="2">PCC 7102</strain>
    </source>
</reference>
<evidence type="ECO:0000313" key="3">
    <source>
        <dbReference type="Proteomes" id="UP000271624"/>
    </source>
</evidence>
<proteinExistence type="predicted"/>
<sequence length="244" mass="27257">MLKSLQRVKRPSILLDSKDILPLCFIGLTVFSLLSFFFVLFLSFRVNQLAARKTTFVQLVNGHALVMSEQDYLYRQPEVIKNTVRQWAELTFNWDGIIPGTKELDKGRDVGKGKRITTNAYFGSFLIQAGKDGFRQAALQALADITPTRVFAGQVRSKIIISYLSAPRQIKTGEWEVDMVATRVIVNLSGGADEEIPINRTFTLQAVDIPSPLAANASTLEQQLYAIRSAGLEITKITEFTPNK</sequence>
<evidence type="ECO:0000313" key="2">
    <source>
        <dbReference type="EMBL" id="RUT03800.1"/>
    </source>
</evidence>
<keyword evidence="1" id="KW-0472">Membrane</keyword>
<protein>
    <submittedName>
        <fullName evidence="2">Uncharacterized protein</fullName>
    </submittedName>
</protein>
<dbReference type="RefSeq" id="WP_127083086.1">
    <property type="nucleotide sequence ID" value="NZ_RSCL01000012.1"/>
</dbReference>
<dbReference type="AlphaFoldDB" id="A0A3S1ALC6"/>
<keyword evidence="3" id="KW-1185">Reference proteome</keyword>
<dbReference type="EMBL" id="RSCL01000012">
    <property type="protein sequence ID" value="RUT03800.1"/>
    <property type="molecule type" value="Genomic_DNA"/>
</dbReference>
<dbReference type="OrthoDB" id="489391at2"/>
<name>A0A3S1ALC6_9CYAN</name>
<keyword evidence="1" id="KW-1133">Transmembrane helix</keyword>
<feature type="transmembrane region" description="Helical" evidence="1">
    <location>
        <begin position="20"/>
        <end position="44"/>
    </location>
</feature>
<organism evidence="2 3">
    <name type="scientific">Dulcicalothrix desertica PCC 7102</name>
    <dbReference type="NCBI Taxonomy" id="232991"/>
    <lineage>
        <taxon>Bacteria</taxon>
        <taxon>Bacillati</taxon>
        <taxon>Cyanobacteriota</taxon>
        <taxon>Cyanophyceae</taxon>
        <taxon>Nostocales</taxon>
        <taxon>Calotrichaceae</taxon>
        <taxon>Dulcicalothrix</taxon>
    </lineage>
</organism>
<accession>A0A3S1ALC6</accession>